<dbReference type="PROSITE" id="PS00018">
    <property type="entry name" value="EF_HAND_1"/>
    <property type="match status" value="1"/>
</dbReference>
<dbReference type="PANTHER" id="PTHR37467:SF1">
    <property type="entry name" value="EXPORTED CALCIUM-BINDING GLYCOPROTEIN"/>
    <property type="match status" value="1"/>
</dbReference>
<evidence type="ECO:0000256" key="5">
    <source>
        <dbReference type="ARBA" id="ARBA00022737"/>
    </source>
</evidence>
<feature type="compositionally biased region" description="Polar residues" evidence="7">
    <location>
        <begin position="1167"/>
        <end position="1179"/>
    </location>
</feature>
<dbReference type="SUPFAM" id="SSF103647">
    <property type="entry name" value="TSP type-3 repeat"/>
    <property type="match status" value="3"/>
</dbReference>
<dbReference type="EMBL" id="CP033065">
    <property type="protein sequence ID" value="AYM85587.1"/>
    <property type="molecule type" value="Genomic_DNA"/>
</dbReference>
<keyword evidence="2" id="KW-0964">Secreted</keyword>
<evidence type="ECO:0000256" key="8">
    <source>
        <dbReference type="SAM" id="SignalP"/>
    </source>
</evidence>
<evidence type="ECO:0000256" key="7">
    <source>
        <dbReference type="SAM" id="MobiDB-lite"/>
    </source>
</evidence>
<proteinExistence type="predicted"/>
<dbReference type="Gene3D" id="3.80.10.10">
    <property type="entry name" value="Ribonuclease Inhibitor"/>
    <property type="match status" value="5"/>
</dbReference>
<accession>A0AAD0XB58</accession>
<dbReference type="PROSITE" id="PS51450">
    <property type="entry name" value="LRR"/>
    <property type="match status" value="1"/>
</dbReference>
<dbReference type="SUPFAM" id="SSF52058">
    <property type="entry name" value="L domain-like"/>
    <property type="match status" value="1"/>
</dbReference>
<dbReference type="InterPro" id="IPR053180">
    <property type="entry name" value="Ca-binding_acidic-repeat"/>
</dbReference>
<feature type="compositionally biased region" description="Low complexity" evidence="7">
    <location>
        <begin position="1155"/>
        <end position="1166"/>
    </location>
</feature>
<dbReference type="Pfam" id="PF12799">
    <property type="entry name" value="LRR_4"/>
    <property type="match status" value="1"/>
</dbReference>
<gene>
    <name evidence="9" type="ORF">D9T18_02190</name>
</gene>
<dbReference type="PANTHER" id="PTHR37467">
    <property type="entry name" value="EXPORTED CALCIUM-BINDING GLYCOPROTEIN-RELATED"/>
    <property type="match status" value="1"/>
</dbReference>
<dbReference type="InterPro" id="IPR028974">
    <property type="entry name" value="TSP_type-3_rpt"/>
</dbReference>
<protein>
    <submittedName>
        <fullName evidence="9">Leucine-rich repeat domain-containing protein</fullName>
    </submittedName>
</protein>
<feature type="chain" id="PRO_5042034619" evidence="8">
    <location>
        <begin position="22"/>
        <end position="2160"/>
    </location>
</feature>
<dbReference type="InterPro" id="IPR025875">
    <property type="entry name" value="Leu-rich_rpt_4"/>
</dbReference>
<comment type="subcellular location">
    <subcellularLocation>
        <location evidence="1">Secreted</location>
    </subcellularLocation>
</comment>
<dbReference type="InterPro" id="IPR059100">
    <property type="entry name" value="TSP3_bac"/>
</dbReference>
<dbReference type="InterPro" id="IPR018247">
    <property type="entry name" value="EF_Hand_1_Ca_BS"/>
</dbReference>
<dbReference type="Pfam" id="PF18884">
    <property type="entry name" value="TSP3_bac"/>
    <property type="match status" value="9"/>
</dbReference>
<name>A0AAD0XB58_9GAMM</name>
<evidence type="ECO:0000256" key="3">
    <source>
        <dbReference type="ARBA" id="ARBA00022614"/>
    </source>
</evidence>
<feature type="signal peptide" evidence="8">
    <location>
        <begin position="1"/>
        <end position="21"/>
    </location>
</feature>
<evidence type="ECO:0000313" key="9">
    <source>
        <dbReference type="EMBL" id="AYM85587.1"/>
    </source>
</evidence>
<evidence type="ECO:0000256" key="6">
    <source>
        <dbReference type="ARBA" id="ARBA00022837"/>
    </source>
</evidence>
<feature type="region of interest" description="Disordered" evidence="7">
    <location>
        <begin position="1700"/>
        <end position="1721"/>
    </location>
</feature>
<dbReference type="InterPro" id="IPR032675">
    <property type="entry name" value="LRR_dom_sf"/>
</dbReference>
<organism evidence="9 10">
    <name type="scientific">Pseudoalteromonas agarivorans</name>
    <dbReference type="NCBI Taxonomy" id="176102"/>
    <lineage>
        <taxon>Bacteria</taxon>
        <taxon>Pseudomonadati</taxon>
        <taxon>Pseudomonadota</taxon>
        <taxon>Gammaproteobacteria</taxon>
        <taxon>Alteromonadales</taxon>
        <taxon>Pseudoalteromonadaceae</taxon>
        <taxon>Pseudoalteromonas</taxon>
    </lineage>
</organism>
<evidence type="ECO:0000313" key="10">
    <source>
        <dbReference type="Proteomes" id="UP000279995"/>
    </source>
</evidence>
<feature type="region of interest" description="Disordered" evidence="7">
    <location>
        <begin position="1090"/>
        <end position="1113"/>
    </location>
</feature>
<dbReference type="InterPro" id="IPR028994">
    <property type="entry name" value="Integrin_alpha_N"/>
</dbReference>
<evidence type="ECO:0000256" key="2">
    <source>
        <dbReference type="ARBA" id="ARBA00022525"/>
    </source>
</evidence>
<evidence type="ECO:0000256" key="1">
    <source>
        <dbReference type="ARBA" id="ARBA00004613"/>
    </source>
</evidence>
<dbReference type="RefSeq" id="WP_121636950.1">
    <property type="nucleotide sequence ID" value="NZ_CP033065.1"/>
</dbReference>
<keyword evidence="5" id="KW-0677">Repeat</keyword>
<dbReference type="InterPro" id="IPR001611">
    <property type="entry name" value="Leu-rich_rpt"/>
</dbReference>
<keyword evidence="6" id="KW-0106">Calcium</keyword>
<dbReference type="Gene3D" id="4.10.1080.10">
    <property type="entry name" value="TSP type-3 repeat"/>
    <property type="match status" value="3"/>
</dbReference>
<evidence type="ECO:0000256" key="4">
    <source>
        <dbReference type="ARBA" id="ARBA00022729"/>
    </source>
</evidence>
<feature type="compositionally biased region" description="Acidic residues" evidence="7">
    <location>
        <begin position="1180"/>
        <end position="1192"/>
    </location>
</feature>
<keyword evidence="4 8" id="KW-0732">Signal</keyword>
<keyword evidence="3" id="KW-0433">Leucine-rich repeat</keyword>
<dbReference type="GO" id="GO:0005509">
    <property type="term" value="F:calcium ion binding"/>
    <property type="evidence" value="ECO:0007669"/>
    <property type="project" value="InterPro"/>
</dbReference>
<dbReference type="SUPFAM" id="SSF52047">
    <property type="entry name" value="RNI-like"/>
    <property type="match status" value="1"/>
</dbReference>
<dbReference type="Proteomes" id="UP000279995">
    <property type="component" value="Chromosome I"/>
</dbReference>
<feature type="region of interest" description="Disordered" evidence="7">
    <location>
        <begin position="1146"/>
        <end position="1195"/>
    </location>
</feature>
<reference evidence="9 10" key="1">
    <citation type="submission" date="2018-10" db="EMBL/GenBank/DDBJ databases">
        <title>Complete Genome Sequence and Transcriptomic Profiles of a Marine Bacterium, Pseudoalteromonas agarivorans Hao 2018.</title>
        <authorList>
            <person name="Hao L."/>
        </authorList>
    </citation>
    <scope>NUCLEOTIDE SEQUENCE [LARGE SCALE GENOMIC DNA]</scope>
    <source>
        <strain evidence="9 10">Hao 2018</strain>
    </source>
</reference>
<dbReference type="SUPFAM" id="SSF69318">
    <property type="entry name" value="Integrin alpha N-terminal domain"/>
    <property type="match status" value="2"/>
</dbReference>
<sequence length="2160" mass="241910">MKALNVMFFFLLAVFSSVVNATEYGWEMVKKPKEIMGYDSNIVVFKDALYTLNEDQVSVSADGKEWAPIDLSHLSLKSDIFDNFSSSGTAIAFQGNYSELVYSLDGIEWKKSDLSFGDYGLWSDKESFYFLGYRNNQETLMKTNDFVSETIVSDMFNLFPSYDSENKNYYIIDIVFNDDVAFIYVSEYDFDSGESVEYLLKTQSFTGSEVINFPAGNTQFDDVITINEVVYISLKGSDPEVYKLASDNQLISVFVSHYYNKISFFSQGNNYFVIDRDGRVSPLTSDTDSLDFGQSELGLSNISHFFSFNEELYFIAYNGRVGKVNADLSEVEIIKNEVYLADVGVFNNEILSLKYEFDINYNTTTRLEAYNIATSTTRVLLEQQNDIARSLLVRDGIIHLLGDSSFFSSIDGNDWIETSYGLDDLLFFNNVKTLSNGEILLESYNGLYLGTNLESLEFFEINFDDENLFVNQIEDMYFVNGAYYALSYFSDGTIGLISSGDLTTWVVLEVFEQYAELHSFSDTELLLTSYDENGLYQALVYDTVVQLLGELTLDSVDDIYNVDSFYFQNATYNYVNNSQLIKTKNGNVTREITPQRFNNIEQLFTSGDTLLSYNNRRDFYVRKLLSEFPDTDGDGLNDLIEEFLGTDPAVADAHQDFDNDGLTNAEEYAAGTSIHDHDSDNDGLMDGHEVALGSNPLLSDTDGDGVSDYEDAEPNNASVTTLVKKIGEIEFESEIIKQCITDSYSLEQSVYDVIYFSCWAQSDTAIENIFDLANFKFLRELSLPYMEVTSWETLEELEYLTTFRGTKLTDDVLNLLANKVRIGHIDIRNSVFSNLLPLTELTNLATLELYQTNVDNWQDLIDIELTNLSVQGTNFTDASLINVSVRFFDGSDTEIVNLSLLGSLEQLNNLYLWNVNADDWSFLNSLTQLEQLYLGNSNFTDLHLINASNLTNLDLTYTQITDWSSVSDFKSLKQFYAGQTSFSDLRLLEGGLLETLDVSETQISNWEPISGFTNLDYLYVRSTSFSDLSLIDLNTDFLRIYISNTQVEDLSPLFDFTGNYLRISIDGIPLTDPAQLDTLTTLGIEYYGTPSGLEDTDGDGIRDALDEDDDNDGMSDEYELENGLDPLNAYDAGYDYDGDGLTNLEEMTLGTNPQSSDTDGDGLTDSQEITLGTNPALSDSDNDGVSDYEDAEPNNSSVTTLVKTIGELEFESAVIEQCIKNDYALEESVYSVDYFYCWSNDNAEIENINDLVHFKFLSDLQLNNIPVNNWDALEAFINLRSFAGANITDTALSLMARLEKLETITMYNSQLSHLAPLMSLPNLSSLDFNNLIVEDWQALNDLSIYSLLIQDGNFSDLSLISESVNYFYLGNAEVSDFSSLSSLSQLRGFSLWYTEVDDWSFLNSLSQLDYLYLNGTNVTDLSLINSSNLRTLDLSNSQVTDWSFLSSLSQLEHLYLNGTNFTDLSLINGANLWTLDLSGAQQITNWNAITGFTSLGRLELSNTNFSDLTLVNHLSLYSLDLSNTPITNWEPLSDFERLQYAYLRGTSFADLSLLKLSDSYSGYDVAYTQVSDLSPLFDFVGRELWVDIEGIPLSDLGELTTLTELGIQYYGQPANQTDFDGDGIIDALDDDDDNDGMSDEYELLYGFDPLNYDDANSDFDGDGLTNLEEMLLETNPLSEDTDNDGVTDYLDAFPLDASESVDTDNDGIGNNADLDDDNDGISDEEELALGLDPLDPTDANLAPANLALFSDTNGDGVDDWLKHSVVGDAVWLTVLDGRDFSAFSFFNMSSKLENVSVEQLGDRNNDGIKEVGLFGFNADVGRYQLAVYNGYTGQSMGTWNWPETLTNVEFKLLDDLTSDGVQEYAITGIHLTNGTKQLFVKDGASKQTYQTFKWTNQWLDAQIVQMSDITNDGVPEVALYGRHERLDKGQLFVFDGANSNNKLDVYNWNKLWNNLSLHEMDDLDGDGTIDWGQFGQRKDDGRYQWLVKKGHDKRGVIRTFSWPNDLTAAQPLLLSDRTGDDVKEVALYGKNGSGKLFLRVNDGRLANTRIANYSWPATWLEEQVMELGDLNNDGTNEVALLGINKNTGKYQLVVKDGQAGTEYGRLTFEGDWADLAISSYDANSDGQADIIVNGVDVGTLKRSSLIYSGDGLGLLSTTVH</sequence>